<gene>
    <name evidence="1" type="ORF">GGE12_002441</name>
</gene>
<accession>A0A7W6RMS6</accession>
<protein>
    <submittedName>
        <fullName evidence="1">Uncharacterized protein</fullName>
    </submittedName>
</protein>
<proteinExistence type="predicted"/>
<reference evidence="1 2" key="1">
    <citation type="submission" date="2020-08" db="EMBL/GenBank/DDBJ databases">
        <title>Genomic Encyclopedia of Type Strains, Phase IV (KMG-V): Genome sequencing to study the core and pangenomes of soil and plant-associated prokaryotes.</title>
        <authorList>
            <person name="Whitman W."/>
        </authorList>
    </citation>
    <scope>NUCLEOTIDE SEQUENCE [LARGE SCALE GENOMIC DNA]</scope>
    <source>
        <strain evidence="1 2">SEMIA 402</strain>
    </source>
</reference>
<dbReference type="RefSeq" id="WP_183925317.1">
    <property type="nucleotide sequence ID" value="NZ_JACIGM010000004.1"/>
</dbReference>
<name>A0A7W6RMS6_9HYPH</name>
<evidence type="ECO:0000313" key="1">
    <source>
        <dbReference type="EMBL" id="MBB4274665.1"/>
    </source>
</evidence>
<comment type="caution">
    <text evidence="1">The sequence shown here is derived from an EMBL/GenBank/DDBJ whole genome shotgun (WGS) entry which is preliminary data.</text>
</comment>
<sequence length="104" mass="11675">MAKKPENIKREARTGKFVEVSRESKKIAGSVISQDERKFAGGTVLSNAPRSGGIDFGFIERIAEPAKPQIERKLARPVERRVDPKALVDQMLVEHKIIMDYLAK</sequence>
<dbReference type="AlphaFoldDB" id="A0A7W6RMS6"/>
<organism evidence="1 2">
    <name type="scientific">Rhizobium mongolense</name>
    <dbReference type="NCBI Taxonomy" id="57676"/>
    <lineage>
        <taxon>Bacteria</taxon>
        <taxon>Pseudomonadati</taxon>
        <taxon>Pseudomonadota</taxon>
        <taxon>Alphaproteobacteria</taxon>
        <taxon>Hyphomicrobiales</taxon>
        <taxon>Rhizobiaceae</taxon>
        <taxon>Rhizobium/Agrobacterium group</taxon>
        <taxon>Rhizobium</taxon>
    </lineage>
</organism>
<evidence type="ECO:0000313" key="2">
    <source>
        <dbReference type="Proteomes" id="UP000533641"/>
    </source>
</evidence>
<dbReference type="Proteomes" id="UP000533641">
    <property type="component" value="Unassembled WGS sequence"/>
</dbReference>
<dbReference type="EMBL" id="JACIGM010000004">
    <property type="protein sequence ID" value="MBB4274665.1"/>
    <property type="molecule type" value="Genomic_DNA"/>
</dbReference>